<accession>A0A8R1UCN6</accession>
<reference evidence="4" key="1">
    <citation type="journal article" date="2008" name="Nat. Genet.">
        <title>The Pristionchus pacificus genome provides a unique perspective on nematode lifestyle and parasitism.</title>
        <authorList>
            <person name="Dieterich C."/>
            <person name="Clifton S.W."/>
            <person name="Schuster L.N."/>
            <person name="Chinwalla A."/>
            <person name="Delehaunty K."/>
            <person name="Dinkelacker I."/>
            <person name="Fulton L."/>
            <person name="Fulton R."/>
            <person name="Godfrey J."/>
            <person name="Minx P."/>
            <person name="Mitreva M."/>
            <person name="Roeseler W."/>
            <person name="Tian H."/>
            <person name="Witte H."/>
            <person name="Yang S.P."/>
            <person name="Wilson R.K."/>
            <person name="Sommer R.J."/>
        </authorList>
    </citation>
    <scope>NUCLEOTIDE SEQUENCE [LARGE SCALE GENOMIC DNA]</scope>
    <source>
        <strain evidence="4">PS312</strain>
    </source>
</reference>
<dbReference type="FunFam" id="2.30.39.10:FF:000043">
    <property type="entry name" value="Serpin 7 precursor, putative"/>
    <property type="match status" value="1"/>
</dbReference>
<dbReference type="CDD" id="cd00172">
    <property type="entry name" value="serpin"/>
    <property type="match status" value="1"/>
</dbReference>
<evidence type="ECO:0000313" key="3">
    <source>
        <dbReference type="EnsemblMetazoa" id="PPA16507.1"/>
    </source>
</evidence>
<name>A0A2A6CIW4_PRIPA</name>
<gene>
    <name evidence="3" type="primary">WBGene00106061</name>
</gene>
<keyword evidence="4" id="KW-1185">Reference proteome</keyword>
<evidence type="ECO:0000313" key="4">
    <source>
        <dbReference type="Proteomes" id="UP000005239"/>
    </source>
</evidence>
<proteinExistence type="inferred from homology"/>
<dbReference type="OrthoDB" id="9518664at2759"/>
<dbReference type="Gene3D" id="2.30.39.10">
    <property type="entry name" value="Alpha-1-antitrypsin, domain 1"/>
    <property type="match status" value="1"/>
</dbReference>
<sequence length="271" mass="29862">MSDCAQAREACMATSSTKCIEVENVNLNKKVDAAQVMNQFVNGATDGMMKNVVNADGISDDAKLILINAIHFIGKWKYPFNPASTRVGDFREANGAKNNVEYMNLEGKSFRSSQNSNGTVLILPYKDEEYSFFFFMPNKTTHRRFEKFRSDITGEKLLSVLKEARASTVDISVPKLGMESKVDGVMLLKLMGVNSLFGNTADLSKISDAKLLVSKIVHDAVIKVYEAGTEAGASTQVEISLEMARPRIVIDRAFLFGILKGEHIVFLGQKG</sequence>
<comment type="similarity">
    <text evidence="1 2">Belongs to the serpin family.</text>
</comment>
<dbReference type="InterPro" id="IPR023796">
    <property type="entry name" value="Serpin_dom"/>
</dbReference>
<dbReference type="InterPro" id="IPR000215">
    <property type="entry name" value="Serpin_fam"/>
</dbReference>
<dbReference type="SUPFAM" id="SSF56574">
    <property type="entry name" value="Serpins"/>
    <property type="match status" value="1"/>
</dbReference>
<dbReference type="InterPro" id="IPR036186">
    <property type="entry name" value="Serpin_sf"/>
</dbReference>
<dbReference type="PANTHER" id="PTHR11461:SF211">
    <property type="entry name" value="GH10112P-RELATED"/>
    <property type="match status" value="1"/>
</dbReference>
<evidence type="ECO:0000256" key="1">
    <source>
        <dbReference type="ARBA" id="ARBA00009500"/>
    </source>
</evidence>
<reference evidence="3" key="2">
    <citation type="submission" date="2022-06" db="UniProtKB">
        <authorList>
            <consortium name="EnsemblMetazoa"/>
        </authorList>
    </citation>
    <scope>IDENTIFICATION</scope>
    <source>
        <strain evidence="3">PS312</strain>
    </source>
</reference>
<dbReference type="AlphaFoldDB" id="A0A2A6CIW4"/>
<protein>
    <submittedName>
        <fullName evidence="3">SERPIN domain-containing protein</fullName>
    </submittedName>
</protein>
<dbReference type="SMART" id="SM00093">
    <property type="entry name" value="SERPIN"/>
    <property type="match status" value="1"/>
</dbReference>
<dbReference type="InterPro" id="IPR042178">
    <property type="entry name" value="Serpin_sf_1"/>
</dbReference>
<dbReference type="GO" id="GO:0005615">
    <property type="term" value="C:extracellular space"/>
    <property type="evidence" value="ECO:0000318"/>
    <property type="project" value="GO_Central"/>
</dbReference>
<accession>A0A2A6CIW4</accession>
<dbReference type="GO" id="GO:0004867">
    <property type="term" value="F:serine-type endopeptidase inhibitor activity"/>
    <property type="evidence" value="ECO:0007669"/>
    <property type="project" value="InterPro"/>
</dbReference>
<dbReference type="Proteomes" id="UP000005239">
    <property type="component" value="Unassembled WGS sequence"/>
</dbReference>
<dbReference type="PANTHER" id="PTHR11461">
    <property type="entry name" value="SERINE PROTEASE INHIBITOR, SERPIN"/>
    <property type="match status" value="1"/>
</dbReference>
<dbReference type="InterPro" id="IPR042185">
    <property type="entry name" value="Serpin_sf_2"/>
</dbReference>
<dbReference type="EnsemblMetazoa" id="PPA16507.1">
    <property type="protein sequence ID" value="PPA16507.1"/>
    <property type="gene ID" value="WBGene00106061"/>
</dbReference>
<organism evidence="3 4">
    <name type="scientific">Pristionchus pacificus</name>
    <name type="common">Parasitic nematode worm</name>
    <dbReference type="NCBI Taxonomy" id="54126"/>
    <lineage>
        <taxon>Eukaryota</taxon>
        <taxon>Metazoa</taxon>
        <taxon>Ecdysozoa</taxon>
        <taxon>Nematoda</taxon>
        <taxon>Chromadorea</taxon>
        <taxon>Rhabditida</taxon>
        <taxon>Rhabditina</taxon>
        <taxon>Diplogasteromorpha</taxon>
        <taxon>Diplogasteroidea</taxon>
        <taxon>Neodiplogasteridae</taxon>
        <taxon>Pristionchus</taxon>
    </lineage>
</organism>
<evidence type="ECO:0000256" key="2">
    <source>
        <dbReference type="RuleBase" id="RU000411"/>
    </source>
</evidence>
<dbReference type="Pfam" id="PF00079">
    <property type="entry name" value="Serpin"/>
    <property type="match status" value="1"/>
</dbReference>
<dbReference type="Gene3D" id="3.30.497.10">
    <property type="entry name" value="Antithrombin, subunit I, domain 2"/>
    <property type="match status" value="1"/>
</dbReference>